<dbReference type="GO" id="GO:0030973">
    <property type="term" value="F:molybdate ion binding"/>
    <property type="evidence" value="ECO:0007669"/>
    <property type="project" value="TreeGrafter"/>
</dbReference>
<comment type="caution">
    <text evidence="1">The sequence shown here is derived from an EMBL/GenBank/DDBJ whole genome shotgun (WGS) entry which is preliminary data.</text>
</comment>
<organism evidence="1 2">
    <name type="scientific">Variovorax paradoxus</name>
    <dbReference type="NCBI Taxonomy" id="34073"/>
    <lineage>
        <taxon>Bacteria</taxon>
        <taxon>Pseudomonadati</taxon>
        <taxon>Pseudomonadota</taxon>
        <taxon>Betaproteobacteria</taxon>
        <taxon>Burkholderiales</taxon>
        <taxon>Comamonadaceae</taxon>
        <taxon>Variovorax</taxon>
    </lineage>
</organism>
<proteinExistence type="predicted"/>
<dbReference type="InterPro" id="IPR050682">
    <property type="entry name" value="ModA/WtpA"/>
</dbReference>
<dbReference type="EMBL" id="LVHG01000059">
    <property type="protein sequence ID" value="OAK60859.1"/>
    <property type="molecule type" value="Genomic_DNA"/>
</dbReference>
<evidence type="ECO:0000313" key="2">
    <source>
        <dbReference type="Proteomes" id="UP000077852"/>
    </source>
</evidence>
<dbReference type="GO" id="GO:0015689">
    <property type="term" value="P:molybdate ion transport"/>
    <property type="evidence" value="ECO:0007669"/>
    <property type="project" value="TreeGrafter"/>
</dbReference>
<evidence type="ECO:0000313" key="1">
    <source>
        <dbReference type="EMBL" id="OAK60859.1"/>
    </source>
</evidence>
<dbReference type="Pfam" id="PF13531">
    <property type="entry name" value="SBP_bac_11"/>
    <property type="match status" value="1"/>
</dbReference>
<dbReference type="Gene3D" id="3.40.190.10">
    <property type="entry name" value="Periplasmic binding protein-like II"/>
    <property type="match status" value="2"/>
</dbReference>
<name>A0AA91DMI5_VARPD</name>
<dbReference type="PANTHER" id="PTHR30632:SF11">
    <property type="entry name" value="BLR4797 PROTEIN"/>
    <property type="match status" value="1"/>
</dbReference>
<reference evidence="1 2" key="1">
    <citation type="submission" date="2016-03" db="EMBL/GenBank/DDBJ databases">
        <title>Genome sequence of Variovorax paradoxus KB5.</title>
        <authorList>
            <person name="Jeong H."/>
            <person name="Hong C.E."/>
            <person name="Jo S.H."/>
            <person name="Park J.M."/>
        </authorList>
    </citation>
    <scope>NUCLEOTIDE SEQUENCE [LARGE SCALE GENOMIC DNA]</scope>
    <source>
        <strain evidence="1 2">KB5</strain>
    </source>
</reference>
<gene>
    <name evidence="1" type="ORF">A3K87_22995</name>
</gene>
<sequence>MATRGLMMELTAAYTRSSGVSVAFESVGGVEAARRVSSGEPFDLVVLASDAIDKLAADGKVDASRKVDVVRCGVAVAVHANAARPDISSEDAVRQAVLEAERIACSTGPSGVALMALFERWGIADTVRERLVQAPAGVPVGSLIARGEAALGFQQLSELMGVEGVALLGPLPAEIQITTTFSAAPGTGTSQHDAVTELLGYMRSRESEAAKRRFGMEPADT</sequence>
<accession>A0AA91DMI5</accession>
<dbReference type="PANTHER" id="PTHR30632">
    <property type="entry name" value="MOLYBDATE-BINDING PERIPLASMIC PROTEIN"/>
    <property type="match status" value="1"/>
</dbReference>
<dbReference type="Proteomes" id="UP000077852">
    <property type="component" value="Unassembled WGS sequence"/>
</dbReference>
<protein>
    <submittedName>
        <fullName evidence="1">Molybdenum ABC transporter substrate-binding protein</fullName>
    </submittedName>
</protein>
<dbReference type="AlphaFoldDB" id="A0AA91DMI5"/>
<dbReference type="SUPFAM" id="SSF53850">
    <property type="entry name" value="Periplasmic binding protein-like II"/>
    <property type="match status" value="1"/>
</dbReference>